<gene>
    <name evidence="2" type="ORF">H9Y05_10635</name>
</gene>
<keyword evidence="3" id="KW-1185">Reference proteome</keyword>
<dbReference type="InterPro" id="IPR023393">
    <property type="entry name" value="START-like_dom_sf"/>
</dbReference>
<dbReference type="EMBL" id="JACVEL010000006">
    <property type="protein sequence ID" value="MBC9812925.1"/>
    <property type="molecule type" value="Genomic_DNA"/>
</dbReference>
<feature type="transmembrane region" description="Helical" evidence="1">
    <location>
        <begin position="7"/>
        <end position="25"/>
    </location>
</feature>
<reference evidence="2" key="1">
    <citation type="submission" date="2020-09" db="EMBL/GenBank/DDBJ databases">
        <title>Taishania pollutisoli gen. nov., sp. nov., Isolated from Tetrabromobisphenol A-Contaminated Soil.</title>
        <authorList>
            <person name="Chen Q."/>
        </authorList>
    </citation>
    <scope>NUCLEOTIDE SEQUENCE</scope>
    <source>
        <strain evidence="2">CZZ-1</strain>
    </source>
</reference>
<dbReference type="InterPro" id="IPR019587">
    <property type="entry name" value="Polyketide_cyclase/dehydratase"/>
</dbReference>
<proteinExistence type="predicted"/>
<accession>A0A8J6U2F9</accession>
<keyword evidence="1" id="KW-0812">Transmembrane</keyword>
<evidence type="ECO:0000313" key="2">
    <source>
        <dbReference type="EMBL" id="MBC9812925.1"/>
    </source>
</evidence>
<dbReference type="SUPFAM" id="SSF55961">
    <property type="entry name" value="Bet v1-like"/>
    <property type="match status" value="1"/>
</dbReference>
<dbReference type="Proteomes" id="UP000652681">
    <property type="component" value="Unassembled WGS sequence"/>
</dbReference>
<evidence type="ECO:0000313" key="3">
    <source>
        <dbReference type="Proteomes" id="UP000652681"/>
    </source>
</evidence>
<evidence type="ECO:0000256" key="1">
    <source>
        <dbReference type="SAM" id="Phobius"/>
    </source>
</evidence>
<dbReference type="Pfam" id="PF10604">
    <property type="entry name" value="Polyketide_cyc2"/>
    <property type="match status" value="1"/>
</dbReference>
<name>A0A8J6U2F9_9FLAO</name>
<keyword evidence="1" id="KW-0472">Membrane</keyword>
<organism evidence="2 3">
    <name type="scientific">Taishania pollutisoli</name>
    <dbReference type="NCBI Taxonomy" id="2766479"/>
    <lineage>
        <taxon>Bacteria</taxon>
        <taxon>Pseudomonadati</taxon>
        <taxon>Bacteroidota</taxon>
        <taxon>Flavobacteriia</taxon>
        <taxon>Flavobacteriales</taxon>
        <taxon>Crocinitomicaceae</taxon>
        <taxon>Taishania</taxon>
    </lineage>
</organism>
<dbReference type="RefSeq" id="WP_216714271.1">
    <property type="nucleotide sequence ID" value="NZ_JACVEL010000006.1"/>
</dbReference>
<sequence length="171" mass="19604">MKIIKRIVIALLIIIAIPLIVALFVPRDFKSEKSIVINKPVTEVFDYVKHVKNQDNFGIWQLSDPDMKKSYEGTDGTVGFVYHWDSESMGKGSQKITAIEDGKRVDFELDFGFGDPAKAYFITREKSTDQTNVTWGITGRTPYPFNFMSLFYDMGNDFEQGLQNLKKELEK</sequence>
<dbReference type="AlphaFoldDB" id="A0A8J6U2F9"/>
<protein>
    <submittedName>
        <fullName evidence="2">SRPBCC family protein</fullName>
    </submittedName>
</protein>
<dbReference type="CDD" id="cd07818">
    <property type="entry name" value="SRPBCC_1"/>
    <property type="match status" value="1"/>
</dbReference>
<dbReference type="Gene3D" id="3.30.530.20">
    <property type="match status" value="1"/>
</dbReference>
<keyword evidence="1" id="KW-1133">Transmembrane helix</keyword>
<comment type="caution">
    <text evidence="2">The sequence shown here is derived from an EMBL/GenBank/DDBJ whole genome shotgun (WGS) entry which is preliminary data.</text>
</comment>